<feature type="signal peptide" evidence="1">
    <location>
        <begin position="1"/>
        <end position="18"/>
    </location>
</feature>
<proteinExistence type="predicted"/>
<accession>A0ABT8F3K8</accession>
<gene>
    <name evidence="2" type="ORF">QWY31_05585</name>
</gene>
<organism evidence="2 3">
    <name type="scientific">Shiella aurantiaca</name>
    <dbReference type="NCBI Taxonomy" id="3058365"/>
    <lineage>
        <taxon>Bacteria</taxon>
        <taxon>Pseudomonadati</taxon>
        <taxon>Bacteroidota</taxon>
        <taxon>Cytophagia</taxon>
        <taxon>Cytophagales</taxon>
        <taxon>Shiellaceae</taxon>
        <taxon>Shiella</taxon>
    </lineage>
</organism>
<dbReference type="Proteomes" id="UP001168552">
    <property type="component" value="Unassembled WGS sequence"/>
</dbReference>
<name>A0ABT8F3K8_9BACT</name>
<evidence type="ECO:0008006" key="4">
    <source>
        <dbReference type="Google" id="ProtNLM"/>
    </source>
</evidence>
<reference evidence="2" key="1">
    <citation type="submission" date="2023-06" db="EMBL/GenBank/DDBJ databases">
        <title>Cytophagales bacterium Strain LB-30, isolated from soil.</title>
        <authorList>
            <person name="Liu B."/>
        </authorList>
    </citation>
    <scope>NUCLEOTIDE SEQUENCE</scope>
    <source>
        <strain evidence="2">LB-30</strain>
    </source>
</reference>
<feature type="chain" id="PRO_5047335156" description="Outer membrane protein beta-barrel domain-containing protein" evidence="1">
    <location>
        <begin position="19"/>
        <end position="205"/>
    </location>
</feature>
<dbReference type="EMBL" id="JAUHJS010000002">
    <property type="protein sequence ID" value="MDN4164963.1"/>
    <property type="molecule type" value="Genomic_DNA"/>
</dbReference>
<keyword evidence="3" id="KW-1185">Reference proteome</keyword>
<dbReference type="RefSeq" id="WP_320003487.1">
    <property type="nucleotide sequence ID" value="NZ_JAUHJS010000002.1"/>
</dbReference>
<sequence length="205" mass="23139">MRYFLFFLCLSIGPWALAQDSTSVAGDTSKVVFEGFYVLEGGISQVAISEFDPRFIASLDLSYHFRPHAAILYNYGFMQNYFHFGLGSILGPLGLMMLRSEDLTLGQLFFALLFTASSVESMGFPIPIGTDKEIMPYYSALKIRSMWDGPDTPGLGTYASWSLGVKARHFFNYNWHISGYVEYTQLYFHRLPRGTQAGIQVGYSF</sequence>
<evidence type="ECO:0000256" key="1">
    <source>
        <dbReference type="SAM" id="SignalP"/>
    </source>
</evidence>
<keyword evidence="1" id="KW-0732">Signal</keyword>
<evidence type="ECO:0000313" key="2">
    <source>
        <dbReference type="EMBL" id="MDN4164963.1"/>
    </source>
</evidence>
<evidence type="ECO:0000313" key="3">
    <source>
        <dbReference type="Proteomes" id="UP001168552"/>
    </source>
</evidence>
<protein>
    <recommendedName>
        <fullName evidence="4">Outer membrane protein beta-barrel domain-containing protein</fullName>
    </recommendedName>
</protein>
<comment type="caution">
    <text evidence="2">The sequence shown here is derived from an EMBL/GenBank/DDBJ whole genome shotgun (WGS) entry which is preliminary data.</text>
</comment>